<reference evidence="4 5" key="1">
    <citation type="submission" date="2017-10" db="EMBL/GenBank/DDBJ databases">
        <title>Comparative genomics in systemic dimorphic fungi from Ajellomycetaceae.</title>
        <authorList>
            <person name="Munoz J.F."/>
            <person name="Mcewen J.G."/>
            <person name="Clay O.K."/>
            <person name="Cuomo C.A."/>
        </authorList>
    </citation>
    <scope>NUCLEOTIDE SEQUENCE [LARGE SCALE GENOMIC DNA]</scope>
    <source>
        <strain evidence="4 5">UAMH7299</strain>
    </source>
</reference>
<name>A0A2B7Y8K6_POLH7</name>
<keyword evidence="5" id="KW-1185">Reference proteome</keyword>
<feature type="compositionally biased region" description="Polar residues" evidence="3">
    <location>
        <begin position="533"/>
        <end position="543"/>
    </location>
</feature>
<feature type="compositionally biased region" description="Low complexity" evidence="3">
    <location>
        <begin position="616"/>
        <end position="646"/>
    </location>
</feature>
<feature type="region of interest" description="Disordered" evidence="3">
    <location>
        <begin position="1"/>
        <end position="36"/>
    </location>
</feature>
<evidence type="ECO:0000256" key="3">
    <source>
        <dbReference type="SAM" id="MobiDB-lite"/>
    </source>
</evidence>
<feature type="compositionally biased region" description="Basic and acidic residues" evidence="3">
    <location>
        <begin position="231"/>
        <end position="241"/>
    </location>
</feature>
<feature type="compositionally biased region" description="Polar residues" evidence="3">
    <location>
        <begin position="719"/>
        <end position="732"/>
    </location>
</feature>
<evidence type="ECO:0000313" key="4">
    <source>
        <dbReference type="EMBL" id="PGH16947.1"/>
    </source>
</evidence>
<feature type="compositionally biased region" description="Polar residues" evidence="3">
    <location>
        <begin position="24"/>
        <end position="36"/>
    </location>
</feature>
<feature type="compositionally biased region" description="Polar residues" evidence="3">
    <location>
        <begin position="206"/>
        <end position="229"/>
    </location>
</feature>
<feature type="compositionally biased region" description="Low complexity" evidence="3">
    <location>
        <begin position="589"/>
        <end position="601"/>
    </location>
</feature>
<dbReference type="PANTHER" id="PTHR12610">
    <property type="entry name" value="SINGLE STRANDED DNA BINDING PROTEIN"/>
    <property type="match status" value="1"/>
</dbReference>
<evidence type="ECO:0000313" key="5">
    <source>
        <dbReference type="Proteomes" id="UP000224634"/>
    </source>
</evidence>
<evidence type="ECO:0008006" key="6">
    <source>
        <dbReference type="Google" id="ProtNLM"/>
    </source>
</evidence>
<protein>
    <recommendedName>
        <fullName evidence="6">LisH domain-containing protein</fullName>
    </recommendedName>
</protein>
<dbReference type="PANTHER" id="PTHR12610:SF12">
    <property type="entry name" value="SEQUENCE-SPECIFIC SINGLE-STRANDED DNA-BINDING PROTEIN, ISOFORM D"/>
    <property type="match status" value="1"/>
</dbReference>
<proteinExistence type="predicted"/>
<keyword evidence="2" id="KW-0539">Nucleus</keyword>
<feature type="compositionally biased region" description="Basic and acidic residues" evidence="3">
    <location>
        <begin position="649"/>
        <end position="658"/>
    </location>
</feature>
<dbReference type="Proteomes" id="UP000224634">
    <property type="component" value="Unassembled WGS sequence"/>
</dbReference>
<evidence type="ECO:0000256" key="1">
    <source>
        <dbReference type="ARBA" id="ARBA00004123"/>
    </source>
</evidence>
<feature type="compositionally biased region" description="Pro residues" evidence="3">
    <location>
        <begin position="682"/>
        <end position="692"/>
    </location>
</feature>
<dbReference type="GO" id="GO:0005634">
    <property type="term" value="C:nucleus"/>
    <property type="evidence" value="ECO:0007669"/>
    <property type="project" value="UniProtKB-SubCell"/>
</dbReference>
<comment type="subcellular location">
    <subcellularLocation>
        <location evidence="1">Nucleus</location>
    </subcellularLocation>
</comment>
<feature type="compositionally biased region" description="Polar residues" evidence="3">
    <location>
        <begin position="697"/>
        <end position="711"/>
    </location>
</feature>
<gene>
    <name evidence="4" type="ORF">AJ80_05015</name>
</gene>
<organism evidence="4 5">
    <name type="scientific">Polytolypa hystricis (strain UAMH7299)</name>
    <dbReference type="NCBI Taxonomy" id="1447883"/>
    <lineage>
        <taxon>Eukaryota</taxon>
        <taxon>Fungi</taxon>
        <taxon>Dikarya</taxon>
        <taxon>Ascomycota</taxon>
        <taxon>Pezizomycotina</taxon>
        <taxon>Eurotiomycetes</taxon>
        <taxon>Eurotiomycetidae</taxon>
        <taxon>Onygenales</taxon>
        <taxon>Onygenales incertae sedis</taxon>
        <taxon>Polytolypa</taxon>
    </lineage>
</organism>
<feature type="region of interest" description="Disordered" evidence="3">
    <location>
        <begin position="206"/>
        <end position="290"/>
    </location>
</feature>
<accession>A0A2B7Y8K6</accession>
<feature type="compositionally biased region" description="Pro residues" evidence="3">
    <location>
        <begin position="438"/>
        <end position="450"/>
    </location>
</feature>
<feature type="region of interest" description="Disordered" evidence="3">
    <location>
        <begin position="431"/>
        <end position="763"/>
    </location>
</feature>
<evidence type="ECO:0000256" key="2">
    <source>
        <dbReference type="ARBA" id="ARBA00023242"/>
    </source>
</evidence>
<dbReference type="STRING" id="1447883.A0A2B7Y8K6"/>
<sequence length="818" mass="88728">MNHMNVPGMPPGAGGPVGGIPMMNNGSSAPRSDPSNSNINDAMAMQLNTYIYDYFIKRGHYDCARSLVQDESIQLSTVPKGNPNRREGDMNGVDGDAMVTDSKDDVKTKIPDDLPRPNLGDSHSQNSSFLLDWFLLFWDMFWAHRKKSKSADAMQYLQHTQNLLRLRDQQQSHLLRQGQMMPNQFNMRGVRGAMMPANLQKAALQNSTQNMTPQQIAQLHKSQQAQMMQMQREHSDIEMNGHRPQSPSSVENAPSPSKRPRLDGSQVNGQQMTPNGRGQGQGMPGQPNQQTNAMLMQHGINPRTLTPQQFQAFQSQNPAVQAKTLQVYNQNLALHQSRSAMNNQGMPNGLMNPGVMPNQGDMMNPMHDSQGMLPMHDFYAAGQMQQMRPGMQQPNGATGNHALQDYQMQLMLLEQQNKRRLLMARQEQDTITRADGQPPMPGQPNLPPGTSPQGSRAGASPNPNDQMKRGTPKMPQTGLPGSPSVGDPMGQGRGSPASMNFGGQMTPEMSGGAFFNMKPEGIVGPNMRPPSSNPAFSGPQMTQPMDAMARQIPGAGNRMPSGNWQQPQGQPMAPQQPPQQQQPQPPQPQQQHATGQPQPAGTPQERNAMPPPQAPPAAAAANGRTQPSSPQSGAAPPTPQQANKPAPKSKKEAKENARKRPPKKVPAANANNAAATPSSEAEPPPTPTPSTPITPVHPNSFNKGASNATTGPPQPTSAPAPQNLVQQPQETAQPFDLNIPDVFHPPPSENQVSKPVKDDDANSKFQNNYNLDFTALDNPDILENFDFDTFLNTDDSAFQFDASMTYPDGVEAGAGDGL</sequence>
<dbReference type="GO" id="GO:0045944">
    <property type="term" value="P:positive regulation of transcription by RNA polymerase II"/>
    <property type="evidence" value="ECO:0007669"/>
    <property type="project" value="TreeGrafter"/>
</dbReference>
<comment type="caution">
    <text evidence="4">The sequence shown here is derived from an EMBL/GenBank/DDBJ whole genome shotgun (WGS) entry which is preliminary data.</text>
</comment>
<dbReference type="EMBL" id="PDNA01000069">
    <property type="protein sequence ID" value="PGH16947.1"/>
    <property type="molecule type" value="Genomic_DNA"/>
</dbReference>
<feature type="region of interest" description="Disordered" evidence="3">
    <location>
        <begin position="76"/>
        <end position="100"/>
    </location>
</feature>
<feature type="compositionally biased region" description="Low complexity" evidence="3">
    <location>
        <begin position="565"/>
        <end position="582"/>
    </location>
</feature>
<dbReference type="OrthoDB" id="5600002at2759"/>
<feature type="compositionally biased region" description="Polar residues" evidence="3">
    <location>
        <begin position="243"/>
        <end position="255"/>
    </location>
</feature>
<feature type="compositionally biased region" description="Low complexity" evidence="3">
    <location>
        <begin position="666"/>
        <end position="681"/>
    </location>
</feature>
<dbReference type="AlphaFoldDB" id="A0A2B7Y8K6"/>